<dbReference type="InterPro" id="IPR000683">
    <property type="entry name" value="Gfo/Idh/MocA-like_OxRdtase_N"/>
</dbReference>
<evidence type="ECO:0000256" key="1">
    <source>
        <dbReference type="ARBA" id="ARBA00010928"/>
    </source>
</evidence>
<dbReference type="SUPFAM" id="SSF51735">
    <property type="entry name" value="NAD(P)-binding Rossmann-fold domains"/>
    <property type="match status" value="1"/>
</dbReference>
<dbReference type="PANTHER" id="PTHR43708">
    <property type="entry name" value="CONSERVED EXPRESSED OXIDOREDUCTASE (EUROFUNG)"/>
    <property type="match status" value="1"/>
</dbReference>
<comment type="similarity">
    <text evidence="1">Belongs to the Gfo/Idh/MocA family.</text>
</comment>
<dbReference type="RefSeq" id="WP_052022608.1">
    <property type="nucleotide sequence ID" value="NZ_AXCW01000067.1"/>
</dbReference>
<feature type="domain" description="Gfo/Idh/MocA-like oxidoreductase N-terminal" evidence="3">
    <location>
        <begin position="20"/>
        <end position="135"/>
    </location>
</feature>
<dbReference type="Gene3D" id="3.30.360.10">
    <property type="entry name" value="Dihydrodipicolinate Reductase, domain 2"/>
    <property type="match status" value="1"/>
</dbReference>
<dbReference type="Pfam" id="PF02894">
    <property type="entry name" value="GFO_IDH_MocA_C"/>
    <property type="match status" value="1"/>
</dbReference>
<gene>
    <name evidence="5" type="ORF">N866_18280</name>
</gene>
<name>A0A021VRN1_9CELL</name>
<dbReference type="InterPro" id="IPR004104">
    <property type="entry name" value="Gfo/Idh/MocA-like_OxRdtase_C"/>
</dbReference>
<dbReference type="GO" id="GO:0016491">
    <property type="term" value="F:oxidoreductase activity"/>
    <property type="evidence" value="ECO:0007669"/>
    <property type="project" value="UniProtKB-KW"/>
</dbReference>
<dbReference type="InterPro" id="IPR051317">
    <property type="entry name" value="Gfo/Idh/MocA_oxidoreduct"/>
</dbReference>
<dbReference type="Proteomes" id="UP000019753">
    <property type="component" value="Unassembled WGS sequence"/>
</dbReference>
<keyword evidence="6" id="KW-1185">Reference proteome</keyword>
<proteinExistence type="inferred from homology"/>
<dbReference type="Pfam" id="PF01408">
    <property type="entry name" value="GFO_IDH_MocA"/>
    <property type="match status" value="1"/>
</dbReference>
<reference evidence="5 6" key="1">
    <citation type="submission" date="2014-01" db="EMBL/GenBank/DDBJ databases">
        <title>Actinotalea ferrariae CF5-4.</title>
        <authorList>
            <person name="Chen F."/>
            <person name="Li Y."/>
            <person name="Wang G."/>
        </authorList>
    </citation>
    <scope>NUCLEOTIDE SEQUENCE [LARGE SCALE GENOMIC DNA]</scope>
    <source>
        <strain evidence="5 6">CF5-4</strain>
    </source>
</reference>
<feature type="domain" description="Gfo/Idh/MocA-like oxidoreductase C-terminal" evidence="4">
    <location>
        <begin position="163"/>
        <end position="341"/>
    </location>
</feature>
<comment type="caution">
    <text evidence="5">The sequence shown here is derived from an EMBL/GenBank/DDBJ whole genome shotgun (WGS) entry which is preliminary data.</text>
</comment>
<dbReference type="InterPro" id="IPR036291">
    <property type="entry name" value="NAD(P)-bd_dom_sf"/>
</dbReference>
<dbReference type="SUPFAM" id="SSF55347">
    <property type="entry name" value="Glyceraldehyde-3-phosphate dehydrogenase-like, C-terminal domain"/>
    <property type="match status" value="1"/>
</dbReference>
<keyword evidence="2" id="KW-0560">Oxidoreductase</keyword>
<evidence type="ECO:0000313" key="6">
    <source>
        <dbReference type="Proteomes" id="UP000019753"/>
    </source>
</evidence>
<evidence type="ECO:0000259" key="3">
    <source>
        <dbReference type="Pfam" id="PF01408"/>
    </source>
</evidence>
<accession>A0A021VRN1</accession>
<evidence type="ECO:0000256" key="2">
    <source>
        <dbReference type="ARBA" id="ARBA00023002"/>
    </source>
</evidence>
<dbReference type="OrthoDB" id="179913at2"/>
<dbReference type="EMBL" id="AXCW01000067">
    <property type="protein sequence ID" value="EYR63796.1"/>
    <property type="molecule type" value="Genomic_DNA"/>
</dbReference>
<evidence type="ECO:0000313" key="5">
    <source>
        <dbReference type="EMBL" id="EYR63796.1"/>
    </source>
</evidence>
<dbReference type="PANTHER" id="PTHR43708:SF5">
    <property type="entry name" value="CONSERVED EXPRESSED OXIDOREDUCTASE (EUROFUNG)-RELATED"/>
    <property type="match status" value="1"/>
</dbReference>
<dbReference type="GO" id="GO:0000166">
    <property type="term" value="F:nucleotide binding"/>
    <property type="evidence" value="ECO:0007669"/>
    <property type="project" value="InterPro"/>
</dbReference>
<protein>
    <submittedName>
        <fullName evidence="5">Oxidoreductase</fullName>
    </submittedName>
</protein>
<organism evidence="5 6">
    <name type="scientific">Actinotalea ferrariae CF5-4</name>
    <dbReference type="NCBI Taxonomy" id="948458"/>
    <lineage>
        <taxon>Bacteria</taxon>
        <taxon>Bacillati</taxon>
        <taxon>Actinomycetota</taxon>
        <taxon>Actinomycetes</taxon>
        <taxon>Micrococcales</taxon>
        <taxon>Cellulomonadaceae</taxon>
        <taxon>Actinotalea</taxon>
    </lineage>
</organism>
<evidence type="ECO:0000259" key="4">
    <source>
        <dbReference type="Pfam" id="PF02894"/>
    </source>
</evidence>
<dbReference type="Gene3D" id="3.40.50.720">
    <property type="entry name" value="NAD(P)-binding Rossmann-like Domain"/>
    <property type="match status" value="1"/>
</dbReference>
<sequence length="345" mass="37235">MGIDFRPPVAVRVPPTDPPLRVAVVGAGGWGEQHARVFADRTDTVLCAVVGRDPGRTRARATAYGTTAYTDLAAMLSAEQPDLVTVSLPNEEHFAPTLQLLRHGVPLLVEKPLVFDLQEADTLLAEAERRGVFFAIDLNHRYAEPVVRAKALLDAGELGDVVFATWRFGGEPNFGTSPHANLVETQVHGFDLIEHLCGPVVSVMAQTYDGARPGVFTTIAVALELASGAVGTFLGTYDSSYAYPDSQRIEINGTSGRLVVEDTVRRLVVSRPGDEVSQVWQAGYFDDEARSFHTTFDRHVDAVLRALRAGDEPPVHARAGRRALELALAVARSAEQGVRVPTPPG</sequence>
<dbReference type="AlphaFoldDB" id="A0A021VRN1"/>